<organism evidence="3 4">
    <name type="scientific">Desulfurobacterium pacificum</name>
    <dbReference type="NCBI Taxonomy" id="240166"/>
    <lineage>
        <taxon>Bacteria</taxon>
        <taxon>Pseudomonadati</taxon>
        <taxon>Aquificota</taxon>
        <taxon>Aquificia</taxon>
        <taxon>Desulfurobacteriales</taxon>
        <taxon>Desulfurobacteriaceae</taxon>
        <taxon>Desulfurobacterium</taxon>
    </lineage>
</organism>
<evidence type="ECO:0000313" key="3">
    <source>
        <dbReference type="EMBL" id="SMP18850.1"/>
    </source>
</evidence>
<dbReference type="Proteomes" id="UP001157911">
    <property type="component" value="Unassembled WGS sequence"/>
</dbReference>
<keyword evidence="2" id="KW-0812">Transmembrane</keyword>
<evidence type="ECO:0000256" key="2">
    <source>
        <dbReference type="SAM" id="Phobius"/>
    </source>
</evidence>
<dbReference type="InterPro" id="IPR007060">
    <property type="entry name" value="FtsL/DivIC"/>
</dbReference>
<evidence type="ECO:0000256" key="1">
    <source>
        <dbReference type="SAM" id="Coils"/>
    </source>
</evidence>
<dbReference type="GO" id="GO:0051301">
    <property type="term" value="P:cell division"/>
    <property type="evidence" value="ECO:0007669"/>
    <property type="project" value="UniProtKB-KW"/>
</dbReference>
<dbReference type="Pfam" id="PF04977">
    <property type="entry name" value="DivIC"/>
    <property type="match status" value="1"/>
</dbReference>
<keyword evidence="3" id="KW-0132">Cell division</keyword>
<feature type="transmembrane region" description="Helical" evidence="2">
    <location>
        <begin position="9"/>
        <end position="29"/>
    </location>
</feature>
<proteinExistence type="predicted"/>
<evidence type="ECO:0000313" key="4">
    <source>
        <dbReference type="Proteomes" id="UP001157911"/>
    </source>
</evidence>
<gene>
    <name evidence="3" type="ORF">SAMN06265339_1639</name>
</gene>
<dbReference type="EMBL" id="FXUB01000006">
    <property type="protein sequence ID" value="SMP18850.1"/>
    <property type="molecule type" value="Genomic_DNA"/>
</dbReference>
<name>A0ABY1NVS8_9BACT</name>
<keyword evidence="3" id="KW-0131">Cell cycle</keyword>
<accession>A0ABY1NVS8</accession>
<dbReference type="RefSeq" id="WP_283401075.1">
    <property type="nucleotide sequence ID" value="NZ_FXUB01000006.1"/>
</dbReference>
<feature type="coiled-coil region" evidence="1">
    <location>
        <begin position="44"/>
        <end position="71"/>
    </location>
</feature>
<keyword evidence="2" id="KW-1133">Transmembrane helix</keyword>
<reference evidence="3 4" key="1">
    <citation type="submission" date="2017-05" db="EMBL/GenBank/DDBJ databases">
        <authorList>
            <person name="Varghese N."/>
            <person name="Submissions S."/>
        </authorList>
    </citation>
    <scope>NUCLEOTIDE SEQUENCE [LARGE SCALE GENOMIC DNA]</scope>
    <source>
        <strain evidence="3 4">DSM 15522</strain>
    </source>
</reference>
<keyword evidence="4" id="KW-1185">Reference proteome</keyword>
<sequence>MNQKPKCRFLWLILFWLVFIPWFIFSYFFGENSLITYASLKATYAKLLKEKDYWEERNEILREKIESLEKNKNYYYHKLAREMFLKGKKGEETILFVK</sequence>
<protein>
    <submittedName>
        <fullName evidence="3">Cell division protein FtsB</fullName>
    </submittedName>
</protein>
<keyword evidence="1" id="KW-0175">Coiled coil</keyword>
<keyword evidence="2" id="KW-0472">Membrane</keyword>
<comment type="caution">
    <text evidence="3">The sequence shown here is derived from an EMBL/GenBank/DDBJ whole genome shotgun (WGS) entry which is preliminary data.</text>
</comment>